<evidence type="ECO:0000256" key="3">
    <source>
        <dbReference type="ARBA" id="ARBA00022840"/>
    </source>
</evidence>
<dbReference type="InterPro" id="IPR043129">
    <property type="entry name" value="ATPase_NBD"/>
</dbReference>
<dbReference type="PROSITE" id="PS00297">
    <property type="entry name" value="HSP70_1"/>
    <property type="match status" value="1"/>
</dbReference>
<evidence type="ECO:0000313" key="5">
    <source>
        <dbReference type="EMBL" id="GAU37124.1"/>
    </source>
</evidence>
<dbReference type="SUPFAM" id="SSF100934">
    <property type="entry name" value="Heat shock protein 70kD (HSP70), C-terminal subdomain"/>
    <property type="match status" value="1"/>
</dbReference>
<dbReference type="Gene3D" id="3.30.30.30">
    <property type="match status" value="1"/>
</dbReference>
<dbReference type="PANTHER" id="PTHR19375">
    <property type="entry name" value="HEAT SHOCK PROTEIN 70KDA"/>
    <property type="match status" value="1"/>
</dbReference>
<comment type="similarity">
    <text evidence="1 4">Belongs to the heat shock protein 70 family.</text>
</comment>
<evidence type="ECO:0000313" key="6">
    <source>
        <dbReference type="Proteomes" id="UP000242715"/>
    </source>
</evidence>
<dbReference type="InterPro" id="IPR029047">
    <property type="entry name" value="HSP70_peptide-bd_sf"/>
</dbReference>
<protein>
    <recommendedName>
        <fullName evidence="7">Heat shock cognate 70 kDa protein</fullName>
    </recommendedName>
</protein>
<dbReference type="InterPro" id="IPR029048">
    <property type="entry name" value="HSP70_C_sf"/>
</dbReference>
<sequence>MAGTSKKFAIGIDLGTTYSCVAVWRNDQLEIIVNDQGNRITPSYVAFTDSQRMIGDSAFNKAACNPTNTIYDAKRLIGRKYSHAIVKSDMKLWPFKVISGNDDKPMIVVNYNNEEKQFAAEEISAMILAKMREIAETYLGSTVKDAVITVPAYFNNSQRESTKDAGTIAGLNVMQIINEPTAAAIAYGLYMKPFNQGRRHVFIFDLGGGTLDVSLLTFEKDDIKVKAIAGDTHLGGEDFDNSMVNYFVKEIMRKYKIDISEDPKALRRLKSACEKAKRILSSNIQADIVLDNLNQNIDFSSSITRARFEELNKNYFNKCMEIVEKCLTDSGMDKSSIQDVVLVGGSTRIVKVQQLLSDFFEGKVLCKSINADEAVAHGAAVHASILSGEFSEKVQDLLFREVIPLSLGLEVHGGIMKIIIPRNTIIPTSMEHMFTTHLKDQENILIDVYEGEMPTTKDNNLLGRFVLEIPPAPAGVPQIKINFKINDDGILHIIGSERYLGVNKTVKIISDKGRLSSKDIERMIKEAEEYKDKEKRYRKNVEAKDAVETYAYKMRNAINNKEIRSKLSNEDKKVINDAIASVLTWIDSNNAAEKYEYEYYASILSSVFDPIMVKMIKHDVIDVKQARHDQGKGCKGVNSIHLQHQEYLQNMCSCATHQPSCATRRQLSHAWEATARRAVINYMSLRDAPDEAARRATSRSKLKLHQATLRDAPILLA</sequence>
<dbReference type="FunFam" id="3.30.420.40:FF:000026">
    <property type="entry name" value="Heat shock protein 70"/>
    <property type="match status" value="1"/>
</dbReference>
<dbReference type="InterPro" id="IPR018181">
    <property type="entry name" value="Heat_shock_70_CS"/>
</dbReference>
<evidence type="ECO:0008006" key="7">
    <source>
        <dbReference type="Google" id="ProtNLM"/>
    </source>
</evidence>
<dbReference type="Gene3D" id="2.60.34.10">
    <property type="entry name" value="Substrate Binding Domain Of DNAk, Chain A, domain 1"/>
    <property type="match status" value="1"/>
</dbReference>
<proteinExistence type="inferred from homology"/>
<dbReference type="Proteomes" id="UP000242715">
    <property type="component" value="Unassembled WGS sequence"/>
</dbReference>
<organism evidence="5 6">
    <name type="scientific">Trifolium subterraneum</name>
    <name type="common">Subterranean clover</name>
    <dbReference type="NCBI Taxonomy" id="3900"/>
    <lineage>
        <taxon>Eukaryota</taxon>
        <taxon>Viridiplantae</taxon>
        <taxon>Streptophyta</taxon>
        <taxon>Embryophyta</taxon>
        <taxon>Tracheophyta</taxon>
        <taxon>Spermatophyta</taxon>
        <taxon>Magnoliopsida</taxon>
        <taxon>eudicotyledons</taxon>
        <taxon>Gunneridae</taxon>
        <taxon>Pentapetalae</taxon>
        <taxon>rosids</taxon>
        <taxon>fabids</taxon>
        <taxon>Fabales</taxon>
        <taxon>Fabaceae</taxon>
        <taxon>Papilionoideae</taxon>
        <taxon>50 kb inversion clade</taxon>
        <taxon>NPAAA clade</taxon>
        <taxon>Hologalegina</taxon>
        <taxon>IRL clade</taxon>
        <taxon>Trifolieae</taxon>
        <taxon>Trifolium</taxon>
    </lineage>
</organism>
<dbReference type="Gene3D" id="1.20.1270.10">
    <property type="match status" value="1"/>
</dbReference>
<dbReference type="SUPFAM" id="SSF53067">
    <property type="entry name" value="Actin-like ATPase domain"/>
    <property type="match status" value="2"/>
</dbReference>
<accession>A0A2Z6MWX9</accession>
<dbReference type="AlphaFoldDB" id="A0A2Z6MWX9"/>
<dbReference type="FunFam" id="2.60.34.10:FF:000012">
    <property type="entry name" value="Heat shock 70 kDa protein"/>
    <property type="match status" value="1"/>
</dbReference>
<dbReference type="GO" id="GO:0005524">
    <property type="term" value="F:ATP binding"/>
    <property type="evidence" value="ECO:0007669"/>
    <property type="project" value="UniProtKB-KW"/>
</dbReference>
<name>A0A2Z6MWX9_TRISU</name>
<dbReference type="GO" id="GO:0140662">
    <property type="term" value="F:ATP-dependent protein folding chaperone"/>
    <property type="evidence" value="ECO:0007669"/>
    <property type="project" value="InterPro"/>
</dbReference>
<evidence type="ECO:0000256" key="1">
    <source>
        <dbReference type="ARBA" id="ARBA00007381"/>
    </source>
</evidence>
<evidence type="ECO:0000256" key="4">
    <source>
        <dbReference type="RuleBase" id="RU003322"/>
    </source>
</evidence>
<gene>
    <name evidence="5" type="ORF">TSUD_278750</name>
</gene>
<dbReference type="FunFam" id="3.30.30.30:FF:000001">
    <property type="entry name" value="heat shock 70 kDa protein-like"/>
    <property type="match status" value="1"/>
</dbReference>
<dbReference type="OrthoDB" id="1375608at2759"/>
<dbReference type="Gene3D" id="3.90.640.10">
    <property type="entry name" value="Actin, Chain A, domain 4"/>
    <property type="match status" value="1"/>
</dbReference>
<keyword evidence="6" id="KW-1185">Reference proteome</keyword>
<dbReference type="InterPro" id="IPR013126">
    <property type="entry name" value="Hsp_70_fam"/>
</dbReference>
<evidence type="ECO:0000256" key="2">
    <source>
        <dbReference type="ARBA" id="ARBA00022741"/>
    </source>
</evidence>
<dbReference type="EMBL" id="DF973655">
    <property type="protein sequence ID" value="GAU37124.1"/>
    <property type="molecule type" value="Genomic_DNA"/>
</dbReference>
<dbReference type="FunFam" id="3.90.640.10:FF:000002">
    <property type="entry name" value="Heat shock 70 kDa"/>
    <property type="match status" value="1"/>
</dbReference>
<reference evidence="6" key="1">
    <citation type="journal article" date="2017" name="Front. Plant Sci.">
        <title>Climate Clever Clovers: New Paradigm to Reduce the Environmental Footprint of Ruminants by Breeding Low Methanogenic Forages Utilizing Haplotype Variation.</title>
        <authorList>
            <person name="Kaur P."/>
            <person name="Appels R."/>
            <person name="Bayer P.E."/>
            <person name="Keeble-Gagnere G."/>
            <person name="Wang J."/>
            <person name="Hirakawa H."/>
            <person name="Shirasawa K."/>
            <person name="Vercoe P."/>
            <person name="Stefanova K."/>
            <person name="Durmic Z."/>
            <person name="Nichols P."/>
            <person name="Revell C."/>
            <person name="Isobe S.N."/>
            <person name="Edwards D."/>
            <person name="Erskine W."/>
        </authorList>
    </citation>
    <scope>NUCLEOTIDE SEQUENCE [LARGE SCALE GENOMIC DNA]</scope>
    <source>
        <strain evidence="6">cv. Daliak</strain>
    </source>
</reference>
<dbReference type="SUPFAM" id="SSF100920">
    <property type="entry name" value="Heat shock protein 70kD (HSP70), peptide-binding domain"/>
    <property type="match status" value="1"/>
</dbReference>
<dbReference type="Pfam" id="PF00012">
    <property type="entry name" value="HSP70"/>
    <property type="match status" value="1"/>
</dbReference>
<keyword evidence="3 4" id="KW-0067">ATP-binding</keyword>
<dbReference type="Gene3D" id="3.30.420.40">
    <property type="match status" value="2"/>
</dbReference>
<dbReference type="PROSITE" id="PS00329">
    <property type="entry name" value="HSP70_2"/>
    <property type="match status" value="1"/>
</dbReference>
<keyword evidence="2 4" id="KW-0547">Nucleotide-binding</keyword>
<dbReference type="PRINTS" id="PR00301">
    <property type="entry name" value="HEATSHOCK70"/>
</dbReference>